<dbReference type="Gene3D" id="3.40.630.30">
    <property type="match status" value="1"/>
</dbReference>
<gene>
    <name evidence="2" type="ORF">WHR41_06944</name>
</gene>
<sequence length="244" mass="26544">MSIREATYADLVPASKILAAAFVNEPLFGGEFHPYRAQYPDDMHLFFLQKLRVDWARSGSPNLHIALSHPPSDPSQITGVAIWLRKRSTPQPDSWSTAATVKAMEAANAAEALVYRNRAAEPANHGMLEASAKFMKHHWSGSRADSWYLDLLGVDPTAGGHGYGKALVRYGLEIAKRESLGASVISALGRESFYTALGFDVTAGTVREFGGEENPFHGREDLGGTIHFWDGGKEPVGLKAYGEA</sequence>
<dbReference type="CDD" id="cd04301">
    <property type="entry name" value="NAT_SF"/>
    <property type="match status" value="1"/>
</dbReference>
<keyword evidence="3" id="KW-1185">Reference proteome</keyword>
<reference evidence="2 3" key="1">
    <citation type="journal article" date="2020" name="Microbiol. Resour. Announc.">
        <title>Draft Genome Sequence of a Cladosporium Species Isolated from the Mesophotic Ascidian Didemnum maculosum.</title>
        <authorList>
            <person name="Gioti A."/>
            <person name="Siaperas R."/>
            <person name="Nikolaivits E."/>
            <person name="Le Goff G."/>
            <person name="Ouazzani J."/>
            <person name="Kotoulas G."/>
            <person name="Topakas E."/>
        </authorList>
    </citation>
    <scope>NUCLEOTIDE SEQUENCE [LARGE SCALE GENOMIC DNA]</scope>
    <source>
        <strain evidence="2 3">TM138-S3</strain>
    </source>
</reference>
<dbReference type="SUPFAM" id="SSF55729">
    <property type="entry name" value="Acyl-CoA N-acyltransferases (Nat)"/>
    <property type="match status" value="1"/>
</dbReference>
<dbReference type="InterPro" id="IPR016181">
    <property type="entry name" value="Acyl_CoA_acyltransferase"/>
</dbReference>
<dbReference type="InterPro" id="IPR000182">
    <property type="entry name" value="GNAT_dom"/>
</dbReference>
<name>A0AB34KLV1_9PEZI</name>
<evidence type="ECO:0000313" key="3">
    <source>
        <dbReference type="Proteomes" id="UP000803884"/>
    </source>
</evidence>
<dbReference type="PANTHER" id="PTHR42791:SF16">
    <property type="entry name" value="N-ACETYLTRANSFERASE DOMAIN-CONTAINING PROTEIN"/>
    <property type="match status" value="1"/>
</dbReference>
<dbReference type="InterPro" id="IPR052523">
    <property type="entry name" value="Trichothecene_AcTrans"/>
</dbReference>
<evidence type="ECO:0000259" key="1">
    <source>
        <dbReference type="Pfam" id="PF00583"/>
    </source>
</evidence>
<dbReference type="GeneID" id="96008387"/>
<dbReference type="Proteomes" id="UP000803884">
    <property type="component" value="Unassembled WGS sequence"/>
</dbReference>
<accession>A0AB34KLV1</accession>
<dbReference type="GO" id="GO:0016747">
    <property type="term" value="F:acyltransferase activity, transferring groups other than amino-acyl groups"/>
    <property type="evidence" value="ECO:0007669"/>
    <property type="project" value="InterPro"/>
</dbReference>
<dbReference type="AlphaFoldDB" id="A0AB34KLV1"/>
<evidence type="ECO:0000313" key="2">
    <source>
        <dbReference type="EMBL" id="KAL1584751.1"/>
    </source>
</evidence>
<protein>
    <recommendedName>
        <fullName evidence="1">N-acetyltransferase domain-containing protein</fullName>
    </recommendedName>
</protein>
<dbReference type="RefSeq" id="XP_069227857.1">
    <property type="nucleotide sequence ID" value="XM_069375549.1"/>
</dbReference>
<organism evidence="2 3">
    <name type="scientific">Cladosporium halotolerans</name>
    <dbReference type="NCBI Taxonomy" id="1052096"/>
    <lineage>
        <taxon>Eukaryota</taxon>
        <taxon>Fungi</taxon>
        <taxon>Dikarya</taxon>
        <taxon>Ascomycota</taxon>
        <taxon>Pezizomycotina</taxon>
        <taxon>Dothideomycetes</taxon>
        <taxon>Dothideomycetidae</taxon>
        <taxon>Cladosporiales</taxon>
        <taxon>Cladosporiaceae</taxon>
        <taxon>Cladosporium</taxon>
    </lineage>
</organism>
<dbReference type="EMBL" id="JAAQHG020000024">
    <property type="protein sequence ID" value="KAL1584751.1"/>
    <property type="molecule type" value="Genomic_DNA"/>
</dbReference>
<dbReference type="PANTHER" id="PTHR42791">
    <property type="entry name" value="GNAT FAMILY ACETYLTRANSFERASE"/>
    <property type="match status" value="1"/>
</dbReference>
<dbReference type="Pfam" id="PF00583">
    <property type="entry name" value="Acetyltransf_1"/>
    <property type="match status" value="1"/>
</dbReference>
<comment type="caution">
    <text evidence="2">The sequence shown here is derived from an EMBL/GenBank/DDBJ whole genome shotgun (WGS) entry which is preliminary data.</text>
</comment>
<feature type="domain" description="N-acetyltransferase" evidence="1">
    <location>
        <begin position="143"/>
        <end position="199"/>
    </location>
</feature>
<proteinExistence type="predicted"/>